<evidence type="ECO:0000256" key="8">
    <source>
        <dbReference type="PROSITE-ProRule" id="PRU00703"/>
    </source>
</evidence>
<dbReference type="NCBIfam" id="TIGR00400">
    <property type="entry name" value="mgtE"/>
    <property type="match status" value="1"/>
</dbReference>
<feature type="transmembrane region" description="Helical" evidence="9">
    <location>
        <begin position="368"/>
        <end position="386"/>
    </location>
</feature>
<evidence type="ECO:0000256" key="7">
    <source>
        <dbReference type="ARBA" id="ARBA00023136"/>
    </source>
</evidence>
<dbReference type="Pfam" id="PF01769">
    <property type="entry name" value="MgtE"/>
    <property type="match status" value="1"/>
</dbReference>
<evidence type="ECO:0000256" key="4">
    <source>
        <dbReference type="ARBA" id="ARBA00022692"/>
    </source>
</evidence>
<dbReference type="SUPFAM" id="SSF158791">
    <property type="entry name" value="MgtE N-terminal domain-like"/>
    <property type="match status" value="1"/>
</dbReference>
<evidence type="ECO:0000259" key="10">
    <source>
        <dbReference type="PROSITE" id="PS51371"/>
    </source>
</evidence>
<dbReference type="SUPFAM" id="SSF54631">
    <property type="entry name" value="CBS-domain pair"/>
    <property type="match status" value="1"/>
</dbReference>
<feature type="transmembrane region" description="Helical" evidence="9">
    <location>
        <begin position="392"/>
        <end position="416"/>
    </location>
</feature>
<reference evidence="11" key="1">
    <citation type="submission" date="2020-10" db="EMBL/GenBank/DDBJ databases">
        <authorList>
            <person name="Gilroy R."/>
        </authorList>
    </citation>
    <scope>NUCLEOTIDE SEQUENCE</scope>
    <source>
        <strain evidence="11">ChiSjej4B22-8148</strain>
    </source>
</reference>
<evidence type="ECO:0000256" key="5">
    <source>
        <dbReference type="ARBA" id="ARBA00022842"/>
    </source>
</evidence>
<keyword evidence="9" id="KW-0479">Metal-binding</keyword>
<dbReference type="InterPro" id="IPR036739">
    <property type="entry name" value="SLC41_membr_dom_sf"/>
</dbReference>
<keyword evidence="4 9" id="KW-0812">Transmembrane</keyword>
<dbReference type="GO" id="GO:0046872">
    <property type="term" value="F:metal ion binding"/>
    <property type="evidence" value="ECO:0007669"/>
    <property type="project" value="UniProtKB-KW"/>
</dbReference>
<dbReference type="SUPFAM" id="SSF161093">
    <property type="entry name" value="MgtE membrane domain-like"/>
    <property type="match status" value="1"/>
</dbReference>
<dbReference type="SMART" id="SM00116">
    <property type="entry name" value="CBS"/>
    <property type="match status" value="2"/>
</dbReference>
<dbReference type="InterPro" id="IPR046342">
    <property type="entry name" value="CBS_dom_sf"/>
</dbReference>
<dbReference type="CDD" id="cd04606">
    <property type="entry name" value="CBS_pair_Mg_transporter"/>
    <property type="match status" value="1"/>
</dbReference>
<dbReference type="PROSITE" id="PS51371">
    <property type="entry name" value="CBS"/>
    <property type="match status" value="1"/>
</dbReference>
<dbReference type="GO" id="GO:0015095">
    <property type="term" value="F:magnesium ion transmembrane transporter activity"/>
    <property type="evidence" value="ECO:0007669"/>
    <property type="project" value="UniProtKB-UniRule"/>
</dbReference>
<evidence type="ECO:0000256" key="3">
    <source>
        <dbReference type="ARBA" id="ARBA00022448"/>
    </source>
</evidence>
<keyword evidence="9" id="KW-1003">Cell membrane</keyword>
<dbReference type="InterPro" id="IPR000644">
    <property type="entry name" value="CBS_dom"/>
</dbReference>
<dbReference type="Gene3D" id="3.10.580.10">
    <property type="entry name" value="CBS-domain"/>
    <property type="match status" value="1"/>
</dbReference>
<dbReference type="InterPro" id="IPR038076">
    <property type="entry name" value="MgtE_N_sf"/>
</dbReference>
<organism evidence="11 12">
    <name type="scientific">Candidatus Choladousia intestinavium</name>
    <dbReference type="NCBI Taxonomy" id="2840727"/>
    <lineage>
        <taxon>Bacteria</taxon>
        <taxon>Bacillati</taxon>
        <taxon>Bacillota</taxon>
        <taxon>Clostridia</taxon>
        <taxon>Lachnospirales</taxon>
        <taxon>Lachnospiraceae</taxon>
        <taxon>Lachnospiraceae incertae sedis</taxon>
        <taxon>Candidatus Choladousia</taxon>
    </lineage>
</organism>
<dbReference type="EMBL" id="DVGK01000143">
    <property type="protein sequence ID" value="HIR14731.1"/>
    <property type="molecule type" value="Genomic_DNA"/>
</dbReference>
<reference evidence="11" key="2">
    <citation type="journal article" date="2021" name="PeerJ">
        <title>Extensive microbial diversity within the chicken gut microbiome revealed by metagenomics and culture.</title>
        <authorList>
            <person name="Gilroy R."/>
            <person name="Ravi A."/>
            <person name="Getino M."/>
            <person name="Pursley I."/>
            <person name="Horton D.L."/>
            <person name="Alikhan N.F."/>
            <person name="Baker D."/>
            <person name="Gharbi K."/>
            <person name="Hall N."/>
            <person name="Watson M."/>
            <person name="Adriaenssens E.M."/>
            <person name="Foster-Nyarko E."/>
            <person name="Jarju S."/>
            <person name="Secka A."/>
            <person name="Antonio M."/>
            <person name="Oren A."/>
            <person name="Chaudhuri R.R."/>
            <person name="La Ragione R."/>
            <person name="Hildebrand F."/>
            <person name="Pallen M.J."/>
        </authorList>
    </citation>
    <scope>NUCLEOTIDE SEQUENCE</scope>
    <source>
        <strain evidence="11">ChiSjej4B22-8148</strain>
    </source>
</reference>
<dbReference type="PANTHER" id="PTHR43773">
    <property type="entry name" value="MAGNESIUM TRANSPORTER MGTE"/>
    <property type="match status" value="1"/>
</dbReference>
<dbReference type="InterPro" id="IPR006667">
    <property type="entry name" value="SLC41_membr_dom"/>
</dbReference>
<keyword evidence="3 9" id="KW-0813">Transport</keyword>
<name>A0A9D1DA94_9FIRM</name>
<comment type="caution">
    <text evidence="11">The sequence shown here is derived from an EMBL/GenBank/DDBJ whole genome shotgun (WGS) entry which is preliminary data.</text>
</comment>
<protein>
    <recommendedName>
        <fullName evidence="9">Magnesium transporter MgtE</fullName>
    </recommendedName>
</protein>
<keyword evidence="5 9" id="KW-0460">Magnesium</keyword>
<dbReference type="Pfam" id="PF03448">
    <property type="entry name" value="MgtE_N"/>
    <property type="match status" value="1"/>
</dbReference>
<evidence type="ECO:0000256" key="6">
    <source>
        <dbReference type="ARBA" id="ARBA00022989"/>
    </source>
</evidence>
<dbReference type="SMART" id="SM00924">
    <property type="entry name" value="MgtE_N"/>
    <property type="match status" value="1"/>
</dbReference>
<keyword evidence="7 9" id="KW-0472">Membrane</keyword>
<feature type="domain" description="CBS" evidence="10">
    <location>
        <begin position="208"/>
        <end position="264"/>
    </location>
</feature>
<evidence type="ECO:0000313" key="12">
    <source>
        <dbReference type="Proteomes" id="UP000886757"/>
    </source>
</evidence>
<accession>A0A9D1DA94</accession>
<comment type="subcellular location">
    <subcellularLocation>
        <location evidence="9">Cell membrane</location>
        <topology evidence="9">Multi-pass membrane protein</topology>
    </subcellularLocation>
    <subcellularLocation>
        <location evidence="1">Membrane</location>
        <topology evidence="1">Multi-pass membrane protein</topology>
    </subcellularLocation>
</comment>
<comment type="similarity">
    <text evidence="2 9">Belongs to the SLC41A transporter family.</text>
</comment>
<comment type="function">
    <text evidence="9">Acts as a magnesium transporter.</text>
</comment>
<dbReference type="PANTHER" id="PTHR43773:SF1">
    <property type="entry name" value="MAGNESIUM TRANSPORTER MGTE"/>
    <property type="match status" value="1"/>
</dbReference>
<keyword evidence="8" id="KW-0129">CBS domain</keyword>
<dbReference type="AlphaFoldDB" id="A0A9D1DA94"/>
<comment type="caution">
    <text evidence="9">Lacks conserved residue(s) required for the propagation of feature annotation.</text>
</comment>
<dbReference type="GO" id="GO:0005886">
    <property type="term" value="C:plasma membrane"/>
    <property type="evidence" value="ECO:0007669"/>
    <property type="project" value="UniProtKB-SubCell"/>
</dbReference>
<evidence type="ECO:0000256" key="2">
    <source>
        <dbReference type="ARBA" id="ARBA00009749"/>
    </source>
</evidence>
<dbReference type="Gene3D" id="1.10.357.20">
    <property type="entry name" value="SLC41 divalent cation transporters, integral membrane domain"/>
    <property type="match status" value="1"/>
</dbReference>
<evidence type="ECO:0000256" key="9">
    <source>
        <dbReference type="RuleBase" id="RU362011"/>
    </source>
</evidence>
<gene>
    <name evidence="11" type="primary">mgtE</name>
    <name evidence="11" type="ORF">IAB31_12500</name>
</gene>
<dbReference type="InterPro" id="IPR006668">
    <property type="entry name" value="Mg_transptr_MgtE_intracell_dom"/>
</dbReference>
<proteinExistence type="inferred from homology"/>
<comment type="subunit">
    <text evidence="9">Homodimer.</text>
</comment>
<dbReference type="InterPro" id="IPR006669">
    <property type="entry name" value="MgtE_transporter"/>
</dbReference>
<dbReference type="Gene3D" id="1.25.60.10">
    <property type="entry name" value="MgtE N-terminal domain-like"/>
    <property type="match status" value="1"/>
</dbReference>
<dbReference type="Proteomes" id="UP000886757">
    <property type="component" value="Unassembled WGS sequence"/>
</dbReference>
<evidence type="ECO:0000313" key="11">
    <source>
        <dbReference type="EMBL" id="HIR14731.1"/>
    </source>
</evidence>
<dbReference type="Pfam" id="PF00571">
    <property type="entry name" value="CBS"/>
    <property type="match status" value="2"/>
</dbReference>
<keyword evidence="6 9" id="KW-1133">Transmembrane helix</keyword>
<evidence type="ECO:0000256" key="1">
    <source>
        <dbReference type="ARBA" id="ARBA00004141"/>
    </source>
</evidence>
<sequence length="457" mass="51096">MHKNTPKEGFIVLEKIREYIQNGQYAKIRSLIAEMNEADIAAMLEELELPGAELVKVFRMLPKSLAADVFSFLSLETEQMIITSLTDREAANIIDNLFADDAADLMEEMPANVVKRLLAQTTPETRRDINHLLQYPEDSAGSVMTVEFVDLKEDQTVAQAIEKIRKIGIDKETINTCYVTDPYRKIRGTVSLRTLILGEKTDRIGDLMEEKVITINTMTDQEEVARMFQKYDFDAMPVVDSENRLVGIITVDDVMDIIQQEATEDIEMMAAITPTDKPYMKTTVFETWKKRIPWLLILMISATFTGRIIQGYEDALAAYAVLTAYIPMFMDTGGNAGGQASATVIRSISLGELEFGDIFRVVWKEFKVAILCGVTLSVLNFAKLLLFDRVSVQVAVIVCLTVVLTVLVAKLVGCVLPMLAKKVGFDPAVMASPFITTIVDAVSLLIYFQIATRVLHF</sequence>
<feature type="transmembrane region" description="Helical" evidence="9">
    <location>
        <begin position="428"/>
        <end position="450"/>
    </location>
</feature>